<keyword evidence="1" id="KW-0812">Transmembrane</keyword>
<evidence type="ECO:0000313" key="3">
    <source>
        <dbReference type="EMBL" id="TPV32014.1"/>
    </source>
</evidence>
<evidence type="ECO:0000259" key="2">
    <source>
        <dbReference type="Pfam" id="PF00561"/>
    </source>
</evidence>
<dbReference type="Pfam" id="PF00561">
    <property type="entry name" value="Abhydrolase_1"/>
    <property type="match status" value="1"/>
</dbReference>
<dbReference type="RefSeq" id="WP_140991325.1">
    <property type="nucleotide sequence ID" value="NZ_VHIQ01000007.1"/>
</dbReference>
<name>A0A506PEN2_9FLAO</name>
<feature type="domain" description="AB hydrolase-1" evidence="2">
    <location>
        <begin position="83"/>
        <end position="180"/>
    </location>
</feature>
<protein>
    <submittedName>
        <fullName evidence="3">Alpha/beta hydrolase</fullName>
    </submittedName>
</protein>
<accession>A0A506PEN2</accession>
<dbReference type="SUPFAM" id="SSF53474">
    <property type="entry name" value="alpha/beta-Hydrolases"/>
    <property type="match status" value="1"/>
</dbReference>
<evidence type="ECO:0000256" key="1">
    <source>
        <dbReference type="SAM" id="Phobius"/>
    </source>
</evidence>
<dbReference type="InterPro" id="IPR029058">
    <property type="entry name" value="AB_hydrolase_fold"/>
</dbReference>
<dbReference type="GO" id="GO:0016787">
    <property type="term" value="F:hydrolase activity"/>
    <property type="evidence" value="ECO:0007669"/>
    <property type="project" value="UniProtKB-KW"/>
</dbReference>
<keyword evidence="3" id="KW-0378">Hydrolase</keyword>
<keyword evidence="1" id="KW-1133">Transmembrane helix</keyword>
<feature type="transmembrane region" description="Helical" evidence="1">
    <location>
        <begin position="12"/>
        <end position="34"/>
    </location>
</feature>
<dbReference type="PANTHER" id="PTHR12277">
    <property type="entry name" value="ALPHA/BETA HYDROLASE DOMAIN-CONTAINING PROTEIN"/>
    <property type="match status" value="1"/>
</dbReference>
<dbReference type="Gene3D" id="3.40.50.1820">
    <property type="entry name" value="alpha/beta hydrolase"/>
    <property type="match status" value="2"/>
</dbReference>
<proteinExistence type="predicted"/>
<comment type="caution">
    <text evidence="3">The sequence shown here is derived from an EMBL/GenBank/DDBJ whole genome shotgun (WGS) entry which is preliminary data.</text>
</comment>
<dbReference type="Proteomes" id="UP000317332">
    <property type="component" value="Unassembled WGS sequence"/>
</dbReference>
<dbReference type="EMBL" id="VHIQ01000007">
    <property type="protein sequence ID" value="TPV32014.1"/>
    <property type="molecule type" value="Genomic_DNA"/>
</dbReference>
<evidence type="ECO:0000313" key="4">
    <source>
        <dbReference type="Proteomes" id="UP000317332"/>
    </source>
</evidence>
<sequence length="273" mass="31292">MLSTAPKSLRKKLKFLVVAILTVYLAVMTIFYTIQEHIIFRPVSLELSHQFDFKVPFEELFFKTDENTTINALLFKAKVPKGVILYFHGNAGNLQRWGEITSQLTKYNYDVLVIDYRNYGKSSKTLSEAGLYHDALFCYDWLIAQNYKNIITYGRSLGCAMASYVASKRQVSHVILETPFYNIADVAGRRFPIFPVKKLIKYHFPNNKFANQISAPVTIMHGTNDRLVPIESALKLYQLYGEKAAFIMVDGAMHNNLSEFSLYWDSIDAILLP</sequence>
<organism evidence="3 4">
    <name type="scientific">Paucihalobacter ruber</name>
    <dbReference type="NCBI Taxonomy" id="2567861"/>
    <lineage>
        <taxon>Bacteria</taxon>
        <taxon>Pseudomonadati</taxon>
        <taxon>Bacteroidota</taxon>
        <taxon>Flavobacteriia</taxon>
        <taxon>Flavobacteriales</taxon>
        <taxon>Flavobacteriaceae</taxon>
        <taxon>Paucihalobacter</taxon>
    </lineage>
</organism>
<keyword evidence="1" id="KW-0472">Membrane</keyword>
<dbReference type="OrthoDB" id="9777090at2"/>
<dbReference type="InterPro" id="IPR000073">
    <property type="entry name" value="AB_hydrolase_1"/>
</dbReference>
<keyword evidence="4" id="KW-1185">Reference proteome</keyword>
<dbReference type="AlphaFoldDB" id="A0A506PEN2"/>
<reference evidence="3 4" key="1">
    <citation type="submission" date="2019-06" db="EMBL/GenBank/DDBJ databases">
        <title>Flavobacteriaceae Paucihalobacterium erythroidium CWB-1, complete genome.</title>
        <authorList>
            <person name="Wu S."/>
        </authorList>
    </citation>
    <scope>NUCLEOTIDE SEQUENCE [LARGE SCALE GENOMIC DNA]</scope>
    <source>
        <strain evidence="3 4">CWB-1</strain>
    </source>
</reference>
<dbReference type="PANTHER" id="PTHR12277:SF81">
    <property type="entry name" value="PROTEIN ABHD13"/>
    <property type="match status" value="1"/>
</dbReference>
<gene>
    <name evidence="3" type="ORF">FJ651_14485</name>
</gene>